<dbReference type="NCBIfam" id="TIGR01216">
    <property type="entry name" value="ATP_synt_epsi"/>
    <property type="match status" value="1"/>
</dbReference>
<keyword evidence="10" id="KW-0175">Coiled coil</keyword>
<dbReference type="CDD" id="cd12152">
    <property type="entry name" value="F1-ATPase_delta"/>
    <property type="match status" value="1"/>
</dbReference>
<comment type="similarity">
    <text evidence="2 8 9">Belongs to the ATPase epsilon chain family.</text>
</comment>
<comment type="function">
    <text evidence="8">Produces ATP from ADP in the presence of a proton gradient across the membrane.</text>
</comment>
<dbReference type="AlphaFoldDB" id="A0A1F7UMF5"/>
<dbReference type="Gene3D" id="2.60.15.10">
    <property type="entry name" value="F0F1 ATP synthase delta/epsilon subunit, N-terminal"/>
    <property type="match status" value="1"/>
</dbReference>
<dbReference type="InterPro" id="IPR001469">
    <property type="entry name" value="ATP_synth_F1_dsu/esu"/>
</dbReference>
<proteinExistence type="inferred from homology"/>
<evidence type="ECO:0000256" key="6">
    <source>
        <dbReference type="ARBA" id="ARBA00023196"/>
    </source>
</evidence>
<dbReference type="GO" id="GO:0005886">
    <property type="term" value="C:plasma membrane"/>
    <property type="evidence" value="ECO:0007669"/>
    <property type="project" value="UniProtKB-SubCell"/>
</dbReference>
<keyword evidence="6 8" id="KW-0139">CF(1)</keyword>
<evidence type="ECO:0000256" key="7">
    <source>
        <dbReference type="ARBA" id="ARBA00023310"/>
    </source>
</evidence>
<reference evidence="12 13" key="1">
    <citation type="journal article" date="2016" name="Nat. Commun.">
        <title>Thousands of microbial genomes shed light on interconnected biogeochemical processes in an aquifer system.</title>
        <authorList>
            <person name="Anantharaman K."/>
            <person name="Brown C.T."/>
            <person name="Hug L.A."/>
            <person name="Sharon I."/>
            <person name="Castelle C.J."/>
            <person name="Probst A.J."/>
            <person name="Thomas B.C."/>
            <person name="Singh A."/>
            <person name="Wilkins M.J."/>
            <person name="Karaoz U."/>
            <person name="Brodie E.L."/>
            <person name="Williams K.H."/>
            <person name="Hubbard S.S."/>
            <person name="Banfield J.F."/>
        </authorList>
    </citation>
    <scope>NUCLEOTIDE SEQUENCE [LARGE SCALE GENOMIC DNA]</scope>
</reference>
<feature type="coiled-coil region" evidence="10">
    <location>
        <begin position="80"/>
        <end position="114"/>
    </location>
</feature>
<comment type="subunit">
    <text evidence="8 9">F-type ATPases have 2 components, CF(1) - the catalytic core - and CF(0) - the membrane proton channel. CF(1) has five subunits: alpha(3), beta(3), gamma(1), delta(1), epsilon(1). CF(0) has three main subunits: a, b and c.</text>
</comment>
<evidence type="ECO:0000313" key="13">
    <source>
        <dbReference type="Proteomes" id="UP000176598"/>
    </source>
</evidence>
<evidence type="ECO:0000256" key="8">
    <source>
        <dbReference type="HAMAP-Rule" id="MF_00530"/>
    </source>
</evidence>
<evidence type="ECO:0000259" key="11">
    <source>
        <dbReference type="Pfam" id="PF02823"/>
    </source>
</evidence>
<evidence type="ECO:0000256" key="10">
    <source>
        <dbReference type="SAM" id="Coils"/>
    </source>
</evidence>
<keyword evidence="8" id="KW-0375">Hydrogen ion transport</keyword>
<dbReference type="HAMAP" id="MF_00530">
    <property type="entry name" value="ATP_synth_epsil_bac"/>
    <property type="match status" value="1"/>
</dbReference>
<dbReference type="Proteomes" id="UP000176598">
    <property type="component" value="Unassembled WGS sequence"/>
</dbReference>
<keyword evidence="3 8" id="KW-0813">Transport</keyword>
<dbReference type="GO" id="GO:0005524">
    <property type="term" value="F:ATP binding"/>
    <property type="evidence" value="ECO:0007669"/>
    <property type="project" value="UniProtKB-UniRule"/>
</dbReference>
<evidence type="ECO:0000256" key="2">
    <source>
        <dbReference type="ARBA" id="ARBA00005712"/>
    </source>
</evidence>
<comment type="subcellular location">
    <subcellularLocation>
        <location evidence="8">Cell membrane</location>
        <topology evidence="8">Peripheral membrane protein</topology>
    </subcellularLocation>
    <subcellularLocation>
        <location evidence="1">Endomembrane system</location>
        <topology evidence="1">Peripheral membrane protein</topology>
    </subcellularLocation>
</comment>
<dbReference type="GO" id="GO:0012505">
    <property type="term" value="C:endomembrane system"/>
    <property type="evidence" value="ECO:0007669"/>
    <property type="project" value="UniProtKB-SubCell"/>
</dbReference>
<gene>
    <name evidence="8" type="primary">atpC</name>
    <name evidence="12" type="ORF">A3F28_01225</name>
</gene>
<accession>A0A1F7UMF5</accession>
<dbReference type="PANTHER" id="PTHR13822">
    <property type="entry name" value="ATP SYNTHASE DELTA/EPSILON CHAIN"/>
    <property type="match status" value="1"/>
</dbReference>
<evidence type="ECO:0000313" key="12">
    <source>
        <dbReference type="EMBL" id="OGL79460.1"/>
    </source>
</evidence>
<name>A0A1F7UMF5_9BACT</name>
<keyword evidence="5 8" id="KW-0472">Membrane</keyword>
<dbReference type="SUPFAM" id="SSF51344">
    <property type="entry name" value="Epsilon subunit of F1F0-ATP synthase N-terminal domain"/>
    <property type="match status" value="1"/>
</dbReference>
<evidence type="ECO:0000256" key="9">
    <source>
        <dbReference type="RuleBase" id="RU003656"/>
    </source>
</evidence>
<dbReference type="GO" id="GO:0045259">
    <property type="term" value="C:proton-transporting ATP synthase complex"/>
    <property type="evidence" value="ECO:0007669"/>
    <property type="project" value="UniProtKB-KW"/>
</dbReference>
<dbReference type="InterPro" id="IPR020546">
    <property type="entry name" value="ATP_synth_F1_dsu/esu_N"/>
</dbReference>
<dbReference type="EMBL" id="MGEG01000013">
    <property type="protein sequence ID" value="OGL79460.1"/>
    <property type="molecule type" value="Genomic_DNA"/>
</dbReference>
<dbReference type="InterPro" id="IPR036771">
    <property type="entry name" value="ATPsynth_dsu/esu_N"/>
</dbReference>
<keyword evidence="7 8" id="KW-0066">ATP synthesis</keyword>
<dbReference type="GO" id="GO:0046933">
    <property type="term" value="F:proton-transporting ATP synthase activity, rotational mechanism"/>
    <property type="evidence" value="ECO:0007669"/>
    <property type="project" value="UniProtKB-UniRule"/>
</dbReference>
<organism evidence="12 13">
    <name type="scientific">Candidatus Uhrbacteria bacterium RIFCSPHIGHO2_12_FULL_57_11</name>
    <dbReference type="NCBI Taxonomy" id="1802398"/>
    <lineage>
        <taxon>Bacteria</taxon>
        <taxon>Candidatus Uhriibacteriota</taxon>
    </lineage>
</organism>
<sequence>MPRIHFEIVTPERTVFSDEVDAATIPTREGEITVLPNHLPLVGILAPGAVRLKKGPEEQFLAVSTGYLEVRPGNRLMILADSAERAEELELAKIEEAKERARRVMNEKKGMDEVAYAAAAAVLERELARLKVARRRAPRAAPVIKETETDQSG</sequence>
<dbReference type="PANTHER" id="PTHR13822:SF10">
    <property type="entry name" value="ATP SYNTHASE EPSILON CHAIN, CHLOROPLASTIC"/>
    <property type="match status" value="1"/>
</dbReference>
<keyword evidence="8" id="KW-1003">Cell membrane</keyword>
<evidence type="ECO:0000256" key="5">
    <source>
        <dbReference type="ARBA" id="ARBA00023136"/>
    </source>
</evidence>
<feature type="domain" description="ATP synthase F1 complex delta/epsilon subunit N-terminal" evidence="11">
    <location>
        <begin position="4"/>
        <end position="83"/>
    </location>
</feature>
<evidence type="ECO:0000256" key="3">
    <source>
        <dbReference type="ARBA" id="ARBA00022448"/>
    </source>
</evidence>
<evidence type="ECO:0000256" key="4">
    <source>
        <dbReference type="ARBA" id="ARBA00023065"/>
    </source>
</evidence>
<comment type="caution">
    <text evidence="12">The sequence shown here is derived from an EMBL/GenBank/DDBJ whole genome shotgun (WGS) entry which is preliminary data.</text>
</comment>
<protein>
    <recommendedName>
        <fullName evidence="8">ATP synthase epsilon chain</fullName>
    </recommendedName>
    <alternativeName>
        <fullName evidence="8">ATP synthase F1 sector epsilon subunit</fullName>
    </alternativeName>
    <alternativeName>
        <fullName evidence="8">F-ATPase epsilon subunit</fullName>
    </alternativeName>
</protein>
<dbReference type="Pfam" id="PF02823">
    <property type="entry name" value="ATP-synt_DE_N"/>
    <property type="match status" value="1"/>
</dbReference>
<keyword evidence="4 8" id="KW-0406">Ion transport</keyword>
<evidence type="ECO:0000256" key="1">
    <source>
        <dbReference type="ARBA" id="ARBA00004184"/>
    </source>
</evidence>